<feature type="region of interest" description="Disordered" evidence="2">
    <location>
        <begin position="218"/>
        <end position="268"/>
    </location>
</feature>
<evidence type="ECO:0000313" key="4">
    <source>
        <dbReference type="Proteomes" id="UP000199687"/>
    </source>
</evidence>
<name>A0A1H9R964_9BACI</name>
<feature type="compositionally biased region" description="Acidic residues" evidence="2">
    <location>
        <begin position="237"/>
        <end position="257"/>
    </location>
</feature>
<dbReference type="EMBL" id="FOGL01000008">
    <property type="protein sequence ID" value="SER69266.1"/>
    <property type="molecule type" value="Genomic_DNA"/>
</dbReference>
<proteinExistence type="predicted"/>
<dbReference type="RefSeq" id="WP_089740623.1">
    <property type="nucleotide sequence ID" value="NZ_FOGL01000008.1"/>
</dbReference>
<keyword evidence="1" id="KW-0175">Coiled coil</keyword>
<dbReference type="AlphaFoldDB" id="A0A1H9R964"/>
<evidence type="ECO:0000313" key="3">
    <source>
        <dbReference type="EMBL" id="SER69266.1"/>
    </source>
</evidence>
<protein>
    <submittedName>
        <fullName evidence="3">Uncharacterized protein</fullName>
    </submittedName>
</protein>
<feature type="coiled-coil region" evidence="1">
    <location>
        <begin position="155"/>
        <end position="208"/>
    </location>
</feature>
<accession>A0A1H9R964</accession>
<dbReference type="OrthoDB" id="9879097at2"/>
<dbReference type="Proteomes" id="UP000199687">
    <property type="component" value="Unassembled WGS sequence"/>
</dbReference>
<organism evidence="3 4">
    <name type="scientific">Gracilibacillus ureilyticus</name>
    <dbReference type="NCBI Taxonomy" id="531814"/>
    <lineage>
        <taxon>Bacteria</taxon>
        <taxon>Bacillati</taxon>
        <taxon>Bacillota</taxon>
        <taxon>Bacilli</taxon>
        <taxon>Bacillales</taxon>
        <taxon>Bacillaceae</taxon>
        <taxon>Gracilibacillus</taxon>
    </lineage>
</organism>
<dbReference type="STRING" id="531814.SAMN04487944_10876"/>
<gene>
    <name evidence="3" type="ORF">SAMN04487944_10876</name>
</gene>
<keyword evidence="4" id="KW-1185">Reference proteome</keyword>
<sequence length="268" mass="31414">MLTALVIIGILIFGLVAFFSKDYDLEGLREQLTAVTDQYQERQEQLTGLAYAQAAVIGKGEELHDILKQTKQEQAQLLDIKEKFIEKSHAIMGMKLAEEQALSILNTYNQTELDEMNNLDLFGGYLDDSDNLVITEQEENFDELPYMEDEHDWQLQEDDDLIQEEERILEEHEWEEQQRLMEEQQRQIEEQQQLEEQLQTEEQLQMEEDMNNNHGDMIRAEMEDGEANGMGFHPFDEEPDDMDNGMDDMDSMDDYGYDDFGHDNSNNY</sequence>
<evidence type="ECO:0000256" key="1">
    <source>
        <dbReference type="SAM" id="Coils"/>
    </source>
</evidence>
<evidence type="ECO:0000256" key="2">
    <source>
        <dbReference type="SAM" id="MobiDB-lite"/>
    </source>
</evidence>
<reference evidence="3 4" key="1">
    <citation type="submission" date="2016-10" db="EMBL/GenBank/DDBJ databases">
        <authorList>
            <person name="de Groot N.N."/>
        </authorList>
    </citation>
    <scope>NUCLEOTIDE SEQUENCE [LARGE SCALE GENOMIC DNA]</scope>
    <source>
        <strain evidence="3 4">CGMCC 1.7727</strain>
    </source>
</reference>